<sequence>MLAEARRLVLRLWWACARRARTGACVWLALIALTAPVWADIVSARYMDPTTRYDHGILGDAVEYGALEMQLQDGRRLRLALPETSVFEDLEPRLIDLNGDGALEIITIESSLTKGARLAIYGEDGLIAATPHIGRTHRWLAPLGAADLDGDGKIEVAYIDRPHLARILRIWRFDEGKLVHLSDTPGLTNHRIGQDYISGGIRDCGAVPEIVTVNADWGRIIATTFDGKRTKSRDIGSFQGRSSLAKAATTCSN</sequence>
<evidence type="ECO:0000313" key="2">
    <source>
        <dbReference type="EMBL" id="SHI67171.1"/>
    </source>
</evidence>
<dbReference type="AlphaFoldDB" id="A0A1M6D225"/>
<organism evidence="2 3">
    <name type="scientific">Shimia gijangensis</name>
    <dbReference type="NCBI Taxonomy" id="1470563"/>
    <lineage>
        <taxon>Bacteria</taxon>
        <taxon>Pseudomonadati</taxon>
        <taxon>Pseudomonadota</taxon>
        <taxon>Alphaproteobacteria</taxon>
        <taxon>Rhodobacterales</taxon>
        <taxon>Roseobacteraceae</taxon>
    </lineage>
</organism>
<keyword evidence="1" id="KW-0732">Signal</keyword>
<dbReference type="Pfam" id="PF13517">
    <property type="entry name" value="FG-GAP_3"/>
    <property type="match status" value="1"/>
</dbReference>
<dbReference type="Proteomes" id="UP000183982">
    <property type="component" value="Unassembled WGS sequence"/>
</dbReference>
<keyword evidence="3" id="KW-1185">Reference proteome</keyword>
<gene>
    <name evidence="2" type="ORF">SAMN05444000_102206</name>
</gene>
<dbReference type="STRING" id="1470563.SAMN05444000_102206"/>
<dbReference type="InterPro" id="IPR013517">
    <property type="entry name" value="FG-GAP"/>
</dbReference>
<proteinExistence type="predicted"/>
<evidence type="ECO:0008006" key="4">
    <source>
        <dbReference type="Google" id="ProtNLM"/>
    </source>
</evidence>
<evidence type="ECO:0000313" key="3">
    <source>
        <dbReference type="Proteomes" id="UP000183982"/>
    </source>
</evidence>
<dbReference type="EMBL" id="FQZQ01000002">
    <property type="protein sequence ID" value="SHI67171.1"/>
    <property type="molecule type" value="Genomic_DNA"/>
</dbReference>
<dbReference type="RefSeq" id="WP_073249063.1">
    <property type="nucleotide sequence ID" value="NZ_FQZQ01000002.1"/>
</dbReference>
<reference evidence="3" key="1">
    <citation type="submission" date="2016-11" db="EMBL/GenBank/DDBJ databases">
        <authorList>
            <person name="Varghese N."/>
            <person name="Submissions S."/>
        </authorList>
    </citation>
    <scope>NUCLEOTIDE SEQUENCE [LARGE SCALE GENOMIC DNA]</scope>
    <source>
        <strain evidence="3">DSM 100564</strain>
    </source>
</reference>
<dbReference type="InterPro" id="IPR028994">
    <property type="entry name" value="Integrin_alpha_N"/>
</dbReference>
<dbReference type="SUPFAM" id="SSF69318">
    <property type="entry name" value="Integrin alpha N-terminal domain"/>
    <property type="match status" value="1"/>
</dbReference>
<name>A0A1M6D225_9RHOB</name>
<evidence type="ECO:0000256" key="1">
    <source>
        <dbReference type="ARBA" id="ARBA00022729"/>
    </source>
</evidence>
<accession>A0A1M6D225</accession>
<protein>
    <recommendedName>
        <fullName evidence="4">Repeat domain-containing protein</fullName>
    </recommendedName>
</protein>